<evidence type="ECO:0000313" key="4">
    <source>
        <dbReference type="Proteomes" id="UP000223968"/>
    </source>
</evidence>
<organism evidence="3 4">
    <name type="scientific">Helicocarpus griseus UAMH5409</name>
    <dbReference type="NCBI Taxonomy" id="1447875"/>
    <lineage>
        <taxon>Eukaryota</taxon>
        <taxon>Fungi</taxon>
        <taxon>Dikarya</taxon>
        <taxon>Ascomycota</taxon>
        <taxon>Pezizomycotina</taxon>
        <taxon>Eurotiomycetes</taxon>
        <taxon>Eurotiomycetidae</taxon>
        <taxon>Onygenales</taxon>
        <taxon>Ajellomycetaceae</taxon>
        <taxon>Helicocarpus</taxon>
    </lineage>
</organism>
<keyword evidence="1" id="KW-0812">Transmembrane</keyword>
<proteinExistence type="predicted"/>
<dbReference type="EMBL" id="PDNB01000083">
    <property type="protein sequence ID" value="PGH10730.1"/>
    <property type="molecule type" value="Genomic_DNA"/>
</dbReference>
<dbReference type="InterPro" id="IPR004843">
    <property type="entry name" value="Calcineurin-like_PHP"/>
</dbReference>
<dbReference type="PANTHER" id="PTHR12905:SF18">
    <property type="entry name" value="ESTER HYDROLASE, PUTATIVE (AFU_ORTHOLOGUE AFUA_4G03130)-RELATED"/>
    <property type="match status" value="1"/>
</dbReference>
<feature type="domain" description="Calcineurin-like phosphoesterase" evidence="2">
    <location>
        <begin position="47"/>
        <end position="249"/>
    </location>
</feature>
<accession>A0A2B7XP70</accession>
<dbReference type="AlphaFoldDB" id="A0A2B7XP70"/>
<comment type="caution">
    <text evidence="3">The sequence shown here is derived from an EMBL/GenBank/DDBJ whole genome shotgun (WGS) entry which is preliminary data.</text>
</comment>
<gene>
    <name evidence="3" type="ORF">AJ79_05321</name>
</gene>
<keyword evidence="1" id="KW-1133">Transmembrane helix</keyword>
<sequence>MGAFDPPPLLIRFFASPLLFLLRPFYTLILLLRKPPRTRSPSQRPIRVVCISDTHDLRPSSIPHGDLLIHAGDLTNSGTRADIQKAVDWLKTLPHAHKVVVSGNHDGWLDVGVRGFIAEQNGIGEEEREREREVDWGHIHYLQNSSVTIEFPEQGREQGQHARALTIHGAPQIPQLDPSRPTIHAFQYPPTLRGSPFPTPIPANADILVTHSPPLHHRDNYPYAVGCPHLLNAVWSIRPSLHVFGHCHVGRGVERAYYDRAQRAWERLCAAREERRWLWERGSKGLLWWALISGGWWRDMLGVDGMWRDATVVVWEGVKRLLWERVWGGDGKGLGREGWMVNAACLDGWGSGELRGGGIVVDI</sequence>
<dbReference type="SUPFAM" id="SSF56300">
    <property type="entry name" value="Metallo-dependent phosphatases"/>
    <property type="match status" value="1"/>
</dbReference>
<evidence type="ECO:0000259" key="2">
    <source>
        <dbReference type="Pfam" id="PF00149"/>
    </source>
</evidence>
<dbReference type="Proteomes" id="UP000223968">
    <property type="component" value="Unassembled WGS sequence"/>
</dbReference>
<keyword evidence="4" id="KW-1185">Reference proteome</keyword>
<evidence type="ECO:0000313" key="3">
    <source>
        <dbReference type="EMBL" id="PGH10730.1"/>
    </source>
</evidence>
<dbReference type="Gene3D" id="3.60.21.10">
    <property type="match status" value="1"/>
</dbReference>
<dbReference type="GO" id="GO:0016787">
    <property type="term" value="F:hydrolase activity"/>
    <property type="evidence" value="ECO:0007669"/>
    <property type="project" value="InterPro"/>
</dbReference>
<dbReference type="PANTHER" id="PTHR12905">
    <property type="entry name" value="METALLOPHOSPHOESTERASE"/>
    <property type="match status" value="1"/>
</dbReference>
<dbReference type="InterPro" id="IPR051693">
    <property type="entry name" value="UPF0046_metallophosphoest"/>
</dbReference>
<dbReference type="InterPro" id="IPR029052">
    <property type="entry name" value="Metallo-depent_PP-like"/>
</dbReference>
<dbReference type="Pfam" id="PF00149">
    <property type="entry name" value="Metallophos"/>
    <property type="match status" value="1"/>
</dbReference>
<protein>
    <recommendedName>
        <fullName evidence="2">Calcineurin-like phosphoesterase domain-containing protein</fullName>
    </recommendedName>
</protein>
<keyword evidence="1" id="KW-0472">Membrane</keyword>
<feature type="transmembrane region" description="Helical" evidence="1">
    <location>
        <begin position="12"/>
        <end position="32"/>
    </location>
</feature>
<name>A0A2B7XP70_9EURO</name>
<reference evidence="3 4" key="1">
    <citation type="submission" date="2017-10" db="EMBL/GenBank/DDBJ databases">
        <title>Comparative genomics in systemic dimorphic fungi from Ajellomycetaceae.</title>
        <authorList>
            <person name="Munoz J.F."/>
            <person name="Mcewen J.G."/>
            <person name="Clay O.K."/>
            <person name="Cuomo C.A."/>
        </authorList>
    </citation>
    <scope>NUCLEOTIDE SEQUENCE [LARGE SCALE GENOMIC DNA]</scope>
    <source>
        <strain evidence="3 4">UAMH5409</strain>
    </source>
</reference>
<evidence type="ECO:0000256" key="1">
    <source>
        <dbReference type="SAM" id="Phobius"/>
    </source>
</evidence>
<dbReference type="OrthoDB" id="630188at2759"/>
<dbReference type="CDD" id="cd07379">
    <property type="entry name" value="MPP_239FB"/>
    <property type="match status" value="1"/>
</dbReference>